<dbReference type="AlphaFoldDB" id="A0A7H8QXM5"/>
<reference evidence="7" key="1">
    <citation type="submission" date="2020-06" db="EMBL/GenBank/DDBJ databases">
        <title>A chromosome-scale genome assembly of Talaromyces rugulosus W13939.</title>
        <authorList>
            <person name="Wang B."/>
            <person name="Guo L."/>
            <person name="Ye K."/>
            <person name="Wang L."/>
        </authorList>
    </citation>
    <scope>NUCLEOTIDE SEQUENCE [LARGE SCALE GENOMIC DNA]</scope>
    <source>
        <strain evidence="7">W13939</strain>
    </source>
</reference>
<dbReference type="Gene3D" id="3.50.50.60">
    <property type="entry name" value="FAD/NAD(P)-binding domain"/>
    <property type="match status" value="1"/>
</dbReference>
<evidence type="ECO:0000256" key="1">
    <source>
        <dbReference type="ARBA" id="ARBA00001974"/>
    </source>
</evidence>
<dbReference type="Pfam" id="PF01494">
    <property type="entry name" value="FAD_binding_3"/>
    <property type="match status" value="1"/>
</dbReference>
<evidence type="ECO:0000313" key="6">
    <source>
        <dbReference type="EMBL" id="QKX58822.1"/>
    </source>
</evidence>
<dbReference type="InterPro" id="IPR036188">
    <property type="entry name" value="FAD/NAD-bd_sf"/>
</dbReference>
<dbReference type="PANTHER" id="PTHR43004">
    <property type="entry name" value="TRK SYSTEM POTASSIUM UPTAKE PROTEIN"/>
    <property type="match status" value="1"/>
</dbReference>
<dbReference type="GeneID" id="55993446"/>
<dbReference type="Proteomes" id="UP000509510">
    <property type="component" value="Chromosome III"/>
</dbReference>
<comment type="cofactor">
    <cofactor evidence="1">
        <name>FAD</name>
        <dbReference type="ChEBI" id="CHEBI:57692"/>
    </cofactor>
</comment>
<keyword evidence="2" id="KW-0285">Flavoprotein</keyword>
<dbReference type="RefSeq" id="XP_035345000.1">
    <property type="nucleotide sequence ID" value="XM_035489107.1"/>
</dbReference>
<dbReference type="Gene3D" id="3.40.30.120">
    <property type="match status" value="1"/>
</dbReference>
<dbReference type="GO" id="GO:0016709">
    <property type="term" value="F:oxidoreductase activity, acting on paired donors, with incorporation or reduction of molecular oxygen, NAD(P)H as one donor, and incorporation of one atom of oxygen"/>
    <property type="evidence" value="ECO:0007669"/>
    <property type="project" value="UniProtKB-ARBA"/>
</dbReference>
<dbReference type="SUPFAM" id="SSF51905">
    <property type="entry name" value="FAD/NAD(P)-binding domain"/>
    <property type="match status" value="1"/>
</dbReference>
<gene>
    <name evidence="6" type="ORF">TRUGW13939_05950</name>
</gene>
<sequence length="500" mass="54759">MDKSSDVIIAGAGPVGLFLASELAAAGVSVLVLERDAQLDSPWKKGALGRRGLHRRAVEALYRRGLLDKVFDATRPVIFEKTEGFQFGGHFAGIMLNANDIDFSRFEYQLQGPTFQGGATTLDQMQTVLLERAQALGVQILTGMQVSQVKDEGESVKVWAGDQCFEAKWLVGCDGGRSAVRRAANFTFEGTEPEFTGYVVQCELENLELLAKGFCHTDNGMYINAGAGHFYAVDFDTTFDRSQPITREHFQTVIRRVTGLDISVKSLDLATTFTDRAKIVTEYRKGRILLAGDSAHIHSPLGAQGMNAGMGDAINLGWKLAATIKGHASPSLLDTYHAERYPDGQWVLEWTRSQVATLRPDPYGKAISKIIRSMISTTDGATYFAKHIWGISRRYDLGDAHSLVGCSAPDFEFDDGQRLGPKLEKGNFLVVDFSGSESVAQLVKSWEPVVNYSGSNAKETFGFKALLVRPDGIVAWLSTDEVDADALKKALSRWVNLPEA</sequence>
<dbReference type="OrthoDB" id="2096480at2759"/>
<evidence type="ECO:0000259" key="5">
    <source>
        <dbReference type="Pfam" id="PF01494"/>
    </source>
</evidence>
<organism evidence="6 7">
    <name type="scientific">Talaromyces rugulosus</name>
    <name type="common">Penicillium rugulosum</name>
    <dbReference type="NCBI Taxonomy" id="121627"/>
    <lineage>
        <taxon>Eukaryota</taxon>
        <taxon>Fungi</taxon>
        <taxon>Dikarya</taxon>
        <taxon>Ascomycota</taxon>
        <taxon>Pezizomycotina</taxon>
        <taxon>Eurotiomycetes</taxon>
        <taxon>Eurotiomycetidae</taxon>
        <taxon>Eurotiales</taxon>
        <taxon>Trichocomaceae</taxon>
        <taxon>Talaromyces</taxon>
        <taxon>Talaromyces sect. Islandici</taxon>
    </lineage>
</organism>
<dbReference type="PRINTS" id="PR00420">
    <property type="entry name" value="RNGMNOXGNASE"/>
</dbReference>
<dbReference type="GO" id="GO:0071949">
    <property type="term" value="F:FAD binding"/>
    <property type="evidence" value="ECO:0007669"/>
    <property type="project" value="InterPro"/>
</dbReference>
<accession>A0A7H8QXM5</accession>
<dbReference type="InterPro" id="IPR050641">
    <property type="entry name" value="RIFMO-like"/>
</dbReference>
<keyword evidence="3" id="KW-0274">FAD</keyword>
<dbReference type="KEGG" id="trg:TRUGW13939_05950"/>
<evidence type="ECO:0000313" key="7">
    <source>
        <dbReference type="Proteomes" id="UP000509510"/>
    </source>
</evidence>
<dbReference type="InterPro" id="IPR002938">
    <property type="entry name" value="FAD-bd"/>
</dbReference>
<proteinExistence type="predicted"/>
<name>A0A7H8QXM5_TALRU</name>
<evidence type="ECO:0000256" key="3">
    <source>
        <dbReference type="ARBA" id="ARBA00022827"/>
    </source>
</evidence>
<dbReference type="Pfam" id="PF21274">
    <property type="entry name" value="Rng_hyd_C"/>
    <property type="match status" value="1"/>
</dbReference>
<evidence type="ECO:0000256" key="2">
    <source>
        <dbReference type="ARBA" id="ARBA00022630"/>
    </source>
</evidence>
<dbReference type="Gene3D" id="3.30.70.2450">
    <property type="match status" value="1"/>
</dbReference>
<evidence type="ECO:0000256" key="4">
    <source>
        <dbReference type="ARBA" id="ARBA00023002"/>
    </source>
</evidence>
<keyword evidence="4" id="KW-0560">Oxidoreductase</keyword>
<dbReference type="PANTHER" id="PTHR43004:SF19">
    <property type="entry name" value="BINDING MONOOXYGENASE, PUTATIVE (JCVI)-RELATED"/>
    <property type="match status" value="1"/>
</dbReference>
<keyword evidence="7" id="KW-1185">Reference proteome</keyword>
<dbReference type="EMBL" id="CP055900">
    <property type="protein sequence ID" value="QKX58822.1"/>
    <property type="molecule type" value="Genomic_DNA"/>
</dbReference>
<protein>
    <recommendedName>
        <fullName evidence="5">FAD-binding domain-containing protein</fullName>
    </recommendedName>
</protein>
<feature type="domain" description="FAD-binding" evidence="5">
    <location>
        <begin position="5"/>
        <end position="350"/>
    </location>
</feature>